<dbReference type="RefSeq" id="WP_041518025.1">
    <property type="nucleotide sequence ID" value="NZ_JPRK01000009.1"/>
</dbReference>
<protein>
    <submittedName>
        <fullName evidence="1">MCBG-like protein</fullName>
    </submittedName>
</protein>
<proteinExistence type="predicted"/>
<dbReference type="AlphaFoldDB" id="A0A0D0EEN7"/>
<dbReference type="Proteomes" id="UP000198302">
    <property type="component" value="Unassembled WGS sequence"/>
</dbReference>
<reference evidence="2 4" key="2">
    <citation type="submission" date="2016-11" db="EMBL/GenBank/DDBJ databases">
        <title>Whole genomes of Flavobacteriaceae.</title>
        <authorList>
            <person name="Stine C."/>
            <person name="Li C."/>
            <person name="Tadesse D."/>
        </authorList>
    </citation>
    <scope>NUCLEOTIDE SEQUENCE [LARGE SCALE GENOMIC DNA]</scope>
    <source>
        <strain evidence="2 4">ATCC 51468</strain>
    </source>
</reference>
<reference evidence="1 3" key="1">
    <citation type="submission" date="2015-01" db="EMBL/GenBank/DDBJ databases">
        <title>Genome of Flavobacterium hibernum DSM 12611.</title>
        <authorList>
            <person name="Stropko S.J."/>
            <person name="Pipes S.E."/>
            <person name="Newman J.D."/>
        </authorList>
    </citation>
    <scope>NUCLEOTIDE SEQUENCE [LARGE SCALE GENOMIC DNA]</scope>
    <source>
        <strain evidence="1 3">DSM 12611</strain>
    </source>
</reference>
<dbReference type="InterPro" id="IPR001646">
    <property type="entry name" value="5peptide_repeat"/>
</dbReference>
<dbReference type="Pfam" id="PF13599">
    <property type="entry name" value="Pentapeptide_4"/>
    <property type="match status" value="1"/>
</dbReference>
<sequence>MEGIIHIQKTFEKVIYIDKKINNREFEDCVFKNCDFSNSNFAYNSFLDCEFIDCNLSMTSLSGTSLKNVTFKNCKLLGIAFNECDDFLFQVYFEECTLDYAAFSNKKMPKTKFINSSLRDVTFIGTNLTSSIFDNCNLEGAIFNDTQLAAVNFKTAYNYKIDPEFNPMRKAQFSNEGIVGLLDKYDIKIV</sequence>
<accession>A0A0D0EEN7</accession>
<gene>
    <name evidence="2" type="ORF">B0A73_06985</name>
    <name evidence="1" type="ORF">IW18_12150</name>
</gene>
<dbReference type="InterPro" id="IPR052949">
    <property type="entry name" value="PA_immunity-related"/>
</dbReference>
<dbReference type="EMBL" id="JPRK01000009">
    <property type="protein sequence ID" value="KIO52674.1"/>
    <property type="molecule type" value="Genomic_DNA"/>
</dbReference>
<keyword evidence="4" id="KW-1185">Reference proteome</keyword>
<dbReference type="PANTHER" id="PTHR42999">
    <property type="entry name" value="ANTIBIOTIC RESISTANCE PROTEIN MCBG"/>
    <property type="match status" value="1"/>
</dbReference>
<dbReference type="Pfam" id="PF00805">
    <property type="entry name" value="Pentapeptide"/>
    <property type="match status" value="1"/>
</dbReference>
<dbReference type="PANTHER" id="PTHR42999:SF1">
    <property type="entry name" value="PENTAPEPTIDE REPEAT-CONTAINING PROTEIN"/>
    <property type="match status" value="1"/>
</dbReference>
<name>A0A0D0EEN7_9FLAO</name>
<evidence type="ECO:0000313" key="2">
    <source>
        <dbReference type="EMBL" id="OXA89314.1"/>
    </source>
</evidence>
<comment type="caution">
    <text evidence="1">The sequence shown here is derived from an EMBL/GenBank/DDBJ whole genome shotgun (WGS) entry which is preliminary data.</text>
</comment>
<dbReference type="STRING" id="37752.IW18_12150"/>
<evidence type="ECO:0000313" key="3">
    <source>
        <dbReference type="Proteomes" id="UP000032061"/>
    </source>
</evidence>
<dbReference type="Proteomes" id="UP000032061">
    <property type="component" value="Unassembled WGS sequence"/>
</dbReference>
<dbReference type="OrthoDB" id="67652at2"/>
<dbReference type="EMBL" id="MUGX01000009">
    <property type="protein sequence ID" value="OXA89314.1"/>
    <property type="molecule type" value="Genomic_DNA"/>
</dbReference>
<dbReference type="SUPFAM" id="SSF141571">
    <property type="entry name" value="Pentapeptide repeat-like"/>
    <property type="match status" value="1"/>
</dbReference>
<dbReference type="Gene3D" id="2.160.20.80">
    <property type="entry name" value="E3 ubiquitin-protein ligase SopA"/>
    <property type="match status" value="1"/>
</dbReference>
<organism evidence="1 3">
    <name type="scientific">Flavobacterium hibernum</name>
    <dbReference type="NCBI Taxonomy" id="37752"/>
    <lineage>
        <taxon>Bacteria</taxon>
        <taxon>Pseudomonadati</taxon>
        <taxon>Bacteroidota</taxon>
        <taxon>Flavobacteriia</taxon>
        <taxon>Flavobacteriales</taxon>
        <taxon>Flavobacteriaceae</taxon>
        <taxon>Flavobacterium</taxon>
    </lineage>
</organism>
<evidence type="ECO:0000313" key="1">
    <source>
        <dbReference type="EMBL" id="KIO52674.1"/>
    </source>
</evidence>
<evidence type="ECO:0000313" key="4">
    <source>
        <dbReference type="Proteomes" id="UP000198302"/>
    </source>
</evidence>